<dbReference type="AlphaFoldDB" id="A0A7D9K234"/>
<feature type="compositionally biased region" description="Pro residues" evidence="1">
    <location>
        <begin position="287"/>
        <end position="296"/>
    </location>
</feature>
<protein>
    <submittedName>
        <fullName evidence="3">Uncharacterized protein</fullName>
    </submittedName>
</protein>
<feature type="region of interest" description="Disordered" evidence="1">
    <location>
        <begin position="267"/>
        <end position="306"/>
    </location>
</feature>
<feature type="compositionally biased region" description="Acidic residues" evidence="1">
    <location>
        <begin position="1"/>
        <end position="82"/>
    </location>
</feature>
<dbReference type="OrthoDB" id="5985758at2759"/>
<evidence type="ECO:0000256" key="2">
    <source>
        <dbReference type="SAM" id="Phobius"/>
    </source>
</evidence>
<comment type="caution">
    <text evidence="3">The sequence shown here is derived from an EMBL/GenBank/DDBJ whole genome shotgun (WGS) entry which is preliminary data.</text>
</comment>
<keyword evidence="2" id="KW-0472">Membrane</keyword>
<keyword evidence="2" id="KW-0812">Transmembrane</keyword>
<feature type="non-terminal residue" evidence="3">
    <location>
        <position position="583"/>
    </location>
</feature>
<keyword evidence="2" id="KW-1133">Transmembrane helix</keyword>
<evidence type="ECO:0000256" key="1">
    <source>
        <dbReference type="SAM" id="MobiDB-lite"/>
    </source>
</evidence>
<dbReference type="Proteomes" id="UP001152795">
    <property type="component" value="Unassembled WGS sequence"/>
</dbReference>
<keyword evidence="4" id="KW-1185">Reference proteome</keyword>
<reference evidence="3" key="1">
    <citation type="submission" date="2020-04" db="EMBL/GenBank/DDBJ databases">
        <authorList>
            <person name="Alioto T."/>
            <person name="Alioto T."/>
            <person name="Gomez Garrido J."/>
        </authorList>
    </citation>
    <scope>NUCLEOTIDE SEQUENCE</scope>
    <source>
        <strain evidence="3">A484AB</strain>
    </source>
</reference>
<proteinExistence type="predicted"/>
<evidence type="ECO:0000313" key="3">
    <source>
        <dbReference type="EMBL" id="CAB4039827.1"/>
    </source>
</evidence>
<gene>
    <name evidence="3" type="ORF">PACLA_8A004575</name>
</gene>
<feature type="compositionally biased region" description="Polar residues" evidence="1">
    <location>
        <begin position="86"/>
        <end position="100"/>
    </location>
</feature>
<accession>A0A7D9K234</accession>
<feature type="transmembrane region" description="Helical" evidence="2">
    <location>
        <begin position="531"/>
        <end position="551"/>
    </location>
</feature>
<evidence type="ECO:0000313" key="4">
    <source>
        <dbReference type="Proteomes" id="UP001152795"/>
    </source>
</evidence>
<dbReference type="EMBL" id="CACRXK020025925">
    <property type="protein sequence ID" value="CAB4039827.1"/>
    <property type="molecule type" value="Genomic_DNA"/>
</dbReference>
<feature type="region of interest" description="Disordered" evidence="1">
    <location>
        <begin position="1"/>
        <end position="102"/>
    </location>
</feature>
<feature type="non-terminal residue" evidence="3">
    <location>
        <position position="1"/>
    </location>
</feature>
<name>A0A7D9K234_PARCT</name>
<organism evidence="3 4">
    <name type="scientific">Paramuricea clavata</name>
    <name type="common">Red gorgonian</name>
    <name type="synonym">Violescent sea-whip</name>
    <dbReference type="NCBI Taxonomy" id="317549"/>
    <lineage>
        <taxon>Eukaryota</taxon>
        <taxon>Metazoa</taxon>
        <taxon>Cnidaria</taxon>
        <taxon>Anthozoa</taxon>
        <taxon>Octocorallia</taxon>
        <taxon>Malacalcyonacea</taxon>
        <taxon>Plexauridae</taxon>
        <taxon>Paramuricea</taxon>
    </lineage>
</organism>
<sequence>DDGDNDGEDDGGDDGEDDGGDDGDNDGEDDGEDDGGDDGDNDGEDDGGDDGDNDGEDDGGEDGEDGEDGDDDDCDGCDDGFGIDDPSQTNTEMFDPTQTFPCDDPTPSFALVEFLNVQTDQVFDKVQCRTGGRARQVLKDVVIQMKATFSPATLCRIVGCVRREEEAARLVGDLGKDDILMKNENDMMNLAENYVDPERGSIPMPEVINGQQYLTLRFYVDLGKIYTGPDHQMFKLVKTDTAVRNRFKLRVQLQFVDRDPSEVFESPVFRCRTKKPGEPSQPIGQPTSPPEQPPTPGLQEPASPPLITSTHVITDSLVARTARIDDLVFGSMSTAGSMSSPNADIAYHLKIKDEEIGAELQEGDVVGFFTDDDEGGTYVKLLRSNDIENAVHAGVVSRSYYIAANRMPEDEGKTDTVCVIGIVKVKVIGSVENGERVYASLDRPGKAIPQSHLPVGSFLRRKHTLLGMSLERKSPKSLEEEQLVECFVCIVLDMGRQDILNEVEQIYELSEKSTHEKIKYASKRAWRKLKCCFVSTLIFFLLLAFLLYQVFVPGSMFRYWLCRKGSLNGELWVTIIPYRSITE</sequence>